<name>A0A5J6F4L9_9ACTN</name>
<dbReference type="InterPro" id="IPR016181">
    <property type="entry name" value="Acyl_CoA_acyltransferase"/>
</dbReference>
<dbReference type="OrthoDB" id="3918146at2"/>
<evidence type="ECO:0000313" key="1">
    <source>
        <dbReference type="EMBL" id="QEU70973.1"/>
    </source>
</evidence>
<keyword evidence="2" id="KW-1185">Reference proteome</keyword>
<dbReference type="SUPFAM" id="SSF55729">
    <property type="entry name" value="Acyl-CoA N-acyltransferases (Nat)"/>
    <property type="match status" value="1"/>
</dbReference>
<reference evidence="1 2" key="1">
    <citation type="submission" date="2017-09" db="EMBL/GenBank/DDBJ databases">
        <authorList>
            <person name="Lee N."/>
            <person name="Cho B.-K."/>
        </authorList>
    </citation>
    <scope>NUCLEOTIDE SEQUENCE [LARGE SCALE GENOMIC DNA]</scope>
    <source>
        <strain evidence="1 2">ATCC 12769</strain>
    </source>
</reference>
<evidence type="ECO:0008006" key="3">
    <source>
        <dbReference type="Google" id="ProtNLM"/>
    </source>
</evidence>
<proteinExistence type="predicted"/>
<evidence type="ECO:0000313" key="2">
    <source>
        <dbReference type="Proteomes" id="UP000326178"/>
    </source>
</evidence>
<dbReference type="AlphaFoldDB" id="A0A5J6F4L9"/>
<gene>
    <name evidence="1" type="ORF">CP967_02485</name>
</gene>
<protein>
    <recommendedName>
        <fullName evidence="3">N-acetyltransferase domain-containing protein</fullName>
    </recommendedName>
</protein>
<dbReference type="KEGG" id="snk:CP967_02485"/>
<accession>A0A5J6F4L9</accession>
<organism evidence="1 2">
    <name type="scientific">Streptomyces nitrosporeus</name>
    <dbReference type="NCBI Taxonomy" id="28894"/>
    <lineage>
        <taxon>Bacteria</taxon>
        <taxon>Bacillati</taxon>
        <taxon>Actinomycetota</taxon>
        <taxon>Actinomycetes</taxon>
        <taxon>Kitasatosporales</taxon>
        <taxon>Streptomycetaceae</taxon>
        <taxon>Streptomyces</taxon>
    </lineage>
</organism>
<sequence>MAGAATGSSVRATPEVLRAAVEEHRLVNLTGPLGSGKSWLVSRLPSARTVDLACAGAGDAVRTALGERTAQPLVLDGADGPGALALLEHVRTAYEARPAPLVLVSRRSLLARPGWTLSGAAVVETAPWPDDRVARLAVAAQLTGPAARELVVRLAGGNPLIAGAVCRALHAGATPDSPGAVADQVAQEITERLSREQPAHRWQRALERLAAMWGGDRELLGADRELFGTLGGLSLVTRTELGLAVVEPFRSVFEQAYRWRQPAAHSGSRSRALTHRGRQLGSETAVTRRSRIAEGVMALSGDAVIHETLFPASPADGAIQTAVPGDADAIGGLMHGWARQGGMDTRRTERLVEQWLRDDPAGFRLARDRDGRAVGVMGLVRVADRTVSSVEPLLQQHTERVLSGRRAQSLVLGAAYCPDRGLHARLLRDLLHHVMANGLLLTVSTPNPHYQRLLDRLRFHQHGTTTDDVYQCGRKPEIYSQDFERDAIAGWVGRLALGPGGAPHSTGRDVGQALAHITDAGWLAHSPLLRPPHTTTAGDLQEALREGVRALADSEEPGEAEAGWILLHYYLGRPQTHQQLARRLHMSRATYFRRLRYGLDVLGRRLTAG</sequence>
<dbReference type="Gene3D" id="3.40.630.30">
    <property type="match status" value="1"/>
</dbReference>
<dbReference type="EMBL" id="CP023702">
    <property type="protein sequence ID" value="QEU70973.1"/>
    <property type="molecule type" value="Genomic_DNA"/>
</dbReference>
<dbReference type="Proteomes" id="UP000326178">
    <property type="component" value="Chromosome"/>
</dbReference>